<reference evidence="2 3" key="1">
    <citation type="journal article" date="2023" name="Microorganisms">
        <title>Thiorhodovibrio frisius and Trv. litoralis spp. nov., Two Novel Members from a Clade of Fastidious Purple Sulfur Bacteria That Exhibit Unique Red-Shifted Light-Harvesting Capabilities.</title>
        <authorList>
            <person name="Methner A."/>
            <person name="Kuzyk S.B."/>
            <person name="Petersen J."/>
            <person name="Bauer S."/>
            <person name="Brinkmann H."/>
            <person name="Sichau K."/>
            <person name="Wanner G."/>
            <person name="Wolf J."/>
            <person name="Neumann-Schaal M."/>
            <person name="Henke P."/>
            <person name="Tank M."/>
            <person name="Sproer C."/>
            <person name="Bunk B."/>
            <person name="Overmann J."/>
        </authorList>
    </citation>
    <scope>NUCLEOTIDE SEQUENCE [LARGE SCALE GENOMIC DNA]</scope>
    <source>
        <strain evidence="2 3">DSM 6702</strain>
    </source>
</reference>
<protein>
    <submittedName>
        <fullName evidence="2">Site-specific recombinase XerD</fullName>
    </submittedName>
</protein>
<dbReference type="PANTHER" id="PTHR41878">
    <property type="entry name" value="LEXA REPRESSOR-RELATED"/>
    <property type="match status" value="1"/>
</dbReference>
<gene>
    <name evidence="2" type="ORF">Thiowin_02152</name>
</gene>
<accession>A0ABZ0S9E7</accession>
<evidence type="ECO:0000259" key="1">
    <source>
        <dbReference type="Pfam" id="PF07929"/>
    </source>
</evidence>
<dbReference type="InterPro" id="IPR012912">
    <property type="entry name" value="Plasmid_pRiA4b_Orf3-like"/>
</dbReference>
<name>A0ABZ0S9E7_9GAMM</name>
<evidence type="ECO:0000313" key="3">
    <source>
        <dbReference type="Proteomes" id="UP001432180"/>
    </source>
</evidence>
<dbReference type="EMBL" id="CP121472">
    <property type="protein sequence ID" value="WPL17160.1"/>
    <property type="molecule type" value="Genomic_DNA"/>
</dbReference>
<dbReference type="RefSeq" id="WP_328987676.1">
    <property type="nucleotide sequence ID" value="NZ_CP121472.1"/>
</dbReference>
<dbReference type="Gene3D" id="3.10.290.30">
    <property type="entry name" value="MM3350-like"/>
    <property type="match status" value="1"/>
</dbReference>
<dbReference type="Proteomes" id="UP001432180">
    <property type="component" value="Chromosome"/>
</dbReference>
<proteinExistence type="predicted"/>
<organism evidence="2 3">
    <name type="scientific">Thiorhodovibrio winogradskyi</name>
    <dbReference type="NCBI Taxonomy" id="77007"/>
    <lineage>
        <taxon>Bacteria</taxon>
        <taxon>Pseudomonadati</taxon>
        <taxon>Pseudomonadota</taxon>
        <taxon>Gammaproteobacteria</taxon>
        <taxon>Chromatiales</taxon>
        <taxon>Chromatiaceae</taxon>
        <taxon>Thiorhodovibrio</taxon>
    </lineage>
</organism>
<dbReference type="PANTHER" id="PTHR41878:SF1">
    <property type="entry name" value="TNPR PROTEIN"/>
    <property type="match status" value="1"/>
</dbReference>
<dbReference type="Pfam" id="PF07929">
    <property type="entry name" value="PRiA4_ORF3"/>
    <property type="match status" value="1"/>
</dbReference>
<keyword evidence="3" id="KW-1185">Reference proteome</keyword>
<feature type="domain" description="Plasmid pRiA4b Orf3-like" evidence="1">
    <location>
        <begin position="9"/>
        <end position="177"/>
    </location>
</feature>
<dbReference type="InterPro" id="IPR024047">
    <property type="entry name" value="MM3350-like_sf"/>
</dbReference>
<evidence type="ECO:0000313" key="2">
    <source>
        <dbReference type="EMBL" id="WPL17160.1"/>
    </source>
</evidence>
<dbReference type="SUPFAM" id="SSF159941">
    <property type="entry name" value="MM3350-like"/>
    <property type="match status" value="1"/>
</dbReference>
<sequence length="187" mass="21443">MSEKLSKSVYQLKVTLKGTKPPIWRRLLVPADLPLGKLHEVLQLVMGWENYHLHQFISGGRFFGMQDGEFSLDAEIEDENQFKIKDLLSAEKETLGYEYDFGDSWDHKIVLEKILPAEDGQQPPRCIKGMRACPPEDCGGIWGYQELLETLSDPKNPDYEEMLEWVGGEFDPELFDIGRVNKQLALV</sequence>